<comment type="caution">
    <text evidence="1">The sequence shown here is derived from an EMBL/GenBank/DDBJ whole genome shotgun (WGS) entry which is preliminary data.</text>
</comment>
<accession>A0ACC0IBL4</accession>
<proteinExistence type="predicted"/>
<protein>
    <submittedName>
        <fullName evidence="1">Uncharacterized protein</fullName>
    </submittedName>
</protein>
<evidence type="ECO:0000313" key="1">
    <source>
        <dbReference type="EMBL" id="KAI8022805.1"/>
    </source>
</evidence>
<dbReference type="EMBL" id="CM045763">
    <property type="protein sequence ID" value="KAI8022805.1"/>
    <property type="molecule type" value="Genomic_DNA"/>
</dbReference>
<reference evidence="1 2" key="1">
    <citation type="journal article" date="2022" name="Plant J.">
        <title>Chromosome-level genome of Camellia lanceoleosa provides a valuable resource for understanding genome evolution and self-incompatibility.</title>
        <authorList>
            <person name="Gong W."/>
            <person name="Xiao S."/>
            <person name="Wang L."/>
            <person name="Liao Z."/>
            <person name="Chang Y."/>
            <person name="Mo W."/>
            <person name="Hu G."/>
            <person name="Li W."/>
            <person name="Zhao G."/>
            <person name="Zhu H."/>
            <person name="Hu X."/>
            <person name="Ji K."/>
            <person name="Xiang X."/>
            <person name="Song Q."/>
            <person name="Yuan D."/>
            <person name="Jin S."/>
            <person name="Zhang L."/>
        </authorList>
    </citation>
    <scope>NUCLEOTIDE SEQUENCE [LARGE SCALE GENOMIC DNA]</scope>
    <source>
        <strain evidence="1">SQ_2022a</strain>
    </source>
</reference>
<keyword evidence="2" id="KW-1185">Reference proteome</keyword>
<gene>
    <name evidence="1" type="ORF">LOK49_LG03G02299</name>
</gene>
<sequence length="241" mass="26853">MESPLEELANRLLLTEEEEAVVVVGEAHTKSSAERSWLCLVGWILTHRSINAKAFQFTMAAVWKPTKEELDGSLQPSEGKFNFVLFWVHVIDLPIISMTEEVGMLIGNAIDTFADMDYAEGGVAWGKLLRIWVAININKPLRRGMKITLGQKDPVWVSFKYERLPNFCFACDILGHNRRECEVQLVSQITQEGSHGQYGSWLWVETIIGQRQSGPFTSGGGASVGKPTHDKDDGESPSSQS</sequence>
<evidence type="ECO:0000313" key="2">
    <source>
        <dbReference type="Proteomes" id="UP001060215"/>
    </source>
</evidence>
<name>A0ACC0IBL4_9ERIC</name>
<dbReference type="Proteomes" id="UP001060215">
    <property type="component" value="Chromosome 6"/>
</dbReference>
<organism evidence="1 2">
    <name type="scientific">Camellia lanceoleosa</name>
    <dbReference type="NCBI Taxonomy" id="1840588"/>
    <lineage>
        <taxon>Eukaryota</taxon>
        <taxon>Viridiplantae</taxon>
        <taxon>Streptophyta</taxon>
        <taxon>Embryophyta</taxon>
        <taxon>Tracheophyta</taxon>
        <taxon>Spermatophyta</taxon>
        <taxon>Magnoliopsida</taxon>
        <taxon>eudicotyledons</taxon>
        <taxon>Gunneridae</taxon>
        <taxon>Pentapetalae</taxon>
        <taxon>asterids</taxon>
        <taxon>Ericales</taxon>
        <taxon>Theaceae</taxon>
        <taxon>Camellia</taxon>
    </lineage>
</organism>